<name>A0ABV3TTH9_9GAMM</name>
<sequence length="514" mass="54169">MSKQWKTALAAGVILASAAGAAMAEAEKEKGYYVGGNAFYNEVFDADGTVSTTAAGGIPVLGGIPVIGDLLNGLLGGGAGGSANIEASYDKDFSYGATFGYKFESPYRVEFEYRQGENDIDSVSGAGVSSSSNGSLEVTSMMGNLWYDFSAGERLRPYVGFGLGQANLDFGDADDDVLIGQLGAGVTFYLTPRLALDAGYRYSMSEDASYTSGAVETEIEYSAQSVLLGLRYNFFDAQYGVKDADGDGVSDEMDQCPGTPLGVQVDSVGCPLDGDNDGVADYLDQCPNTPAGAEVNAVGCPLDGDGDGVVDADDACPDTPAGEAVMSNGCAQDQAVILRGVNFELNSAKLTMNAETILNDVAATLNSSPGFNVELQGHTDSTGSASYNMNLSQNRAKSVKNYLVGSGVGSNRLTATGYGEEQPIASNDTKDGRAENRRVELKVLGSDAAMVAEPMVYEEPMLEDTMMDEPMVEEAAMMDEPMVEDAAAEEMMMDEPASEEEYQPYEMSEDEMDY</sequence>
<dbReference type="InterPro" id="IPR027385">
    <property type="entry name" value="Beta-barrel_OMP"/>
</dbReference>
<dbReference type="Gene3D" id="4.10.1080.10">
    <property type="entry name" value="TSP type-3 repeat"/>
    <property type="match status" value="1"/>
</dbReference>
<evidence type="ECO:0000256" key="6">
    <source>
        <dbReference type="ARBA" id="ARBA00023065"/>
    </source>
</evidence>
<dbReference type="InterPro" id="IPR028974">
    <property type="entry name" value="TSP_type-3_rpt"/>
</dbReference>
<feature type="signal peptide" evidence="12">
    <location>
        <begin position="1"/>
        <end position="24"/>
    </location>
</feature>
<evidence type="ECO:0000313" key="15">
    <source>
        <dbReference type="Proteomes" id="UP001557484"/>
    </source>
</evidence>
<feature type="chain" id="PRO_5047419165" evidence="12">
    <location>
        <begin position="25"/>
        <end position="514"/>
    </location>
</feature>
<evidence type="ECO:0000256" key="3">
    <source>
        <dbReference type="ARBA" id="ARBA00022452"/>
    </source>
</evidence>
<evidence type="ECO:0000256" key="9">
    <source>
        <dbReference type="ARBA" id="ARBA00023237"/>
    </source>
</evidence>
<keyword evidence="4" id="KW-0812">Transmembrane</keyword>
<comment type="subcellular location">
    <subcellularLocation>
        <location evidence="1">Cell outer membrane</location>
        <topology evidence="1">Multi-pass membrane protein</topology>
    </subcellularLocation>
</comment>
<evidence type="ECO:0000256" key="2">
    <source>
        <dbReference type="ARBA" id="ARBA00022448"/>
    </source>
</evidence>
<dbReference type="RefSeq" id="WP_368374200.1">
    <property type="nucleotide sequence ID" value="NZ_JBFRYB010000001.1"/>
</dbReference>
<dbReference type="InterPro" id="IPR003367">
    <property type="entry name" value="Thrombospondin_3-like_rpt"/>
</dbReference>
<keyword evidence="6" id="KW-0406">Ion transport</keyword>
<keyword evidence="5 12" id="KW-0732">Signal</keyword>
<dbReference type="InterPro" id="IPR006664">
    <property type="entry name" value="OMP_bac"/>
</dbReference>
<evidence type="ECO:0000256" key="4">
    <source>
        <dbReference type="ARBA" id="ARBA00022692"/>
    </source>
</evidence>
<dbReference type="Gene3D" id="3.30.1330.60">
    <property type="entry name" value="OmpA-like domain"/>
    <property type="match status" value="1"/>
</dbReference>
<dbReference type="PRINTS" id="PR01021">
    <property type="entry name" value="OMPADOMAIN"/>
</dbReference>
<dbReference type="CDD" id="cd07185">
    <property type="entry name" value="OmpA_C-like"/>
    <property type="match status" value="1"/>
</dbReference>
<comment type="caution">
    <text evidence="14">The sequence shown here is derived from an EMBL/GenBank/DDBJ whole genome shotgun (WGS) entry which is preliminary data.</text>
</comment>
<evidence type="ECO:0000256" key="11">
    <source>
        <dbReference type="SAM" id="MobiDB-lite"/>
    </source>
</evidence>
<keyword evidence="7" id="KW-0626">Porin</keyword>
<evidence type="ECO:0000259" key="13">
    <source>
        <dbReference type="PROSITE" id="PS51123"/>
    </source>
</evidence>
<keyword evidence="2" id="KW-0813">Transport</keyword>
<dbReference type="InterPro" id="IPR036737">
    <property type="entry name" value="OmpA-like_sf"/>
</dbReference>
<dbReference type="PANTHER" id="PTHR30329:SF21">
    <property type="entry name" value="LIPOPROTEIN YIAD-RELATED"/>
    <property type="match status" value="1"/>
</dbReference>
<reference evidence="14 15" key="1">
    <citation type="journal article" date="2011" name="Int. J. Syst. Evol. Microbiol.">
        <title>Zhongshania antarctica gen. nov., sp. nov. and Zhongshania guokunii sp. nov., gammaproteobacteria respectively isolated from coastal attached (fast) ice and surface seawater of the Antarctic.</title>
        <authorList>
            <person name="Li H.J."/>
            <person name="Zhang X.Y."/>
            <person name="Chen C.X."/>
            <person name="Zhang Y.J."/>
            <person name="Gao Z.M."/>
            <person name="Yu Y."/>
            <person name="Chen X.L."/>
            <person name="Chen B."/>
            <person name="Zhang Y.Z."/>
        </authorList>
    </citation>
    <scope>NUCLEOTIDE SEQUENCE [LARGE SCALE GENOMIC DNA]</scope>
    <source>
        <strain evidence="14 15">R06B22</strain>
    </source>
</reference>
<keyword evidence="9" id="KW-0998">Cell outer membrane</keyword>
<accession>A0ABV3TTH9</accession>
<dbReference type="SUPFAM" id="SSF103088">
    <property type="entry name" value="OmpA-like"/>
    <property type="match status" value="1"/>
</dbReference>
<feature type="domain" description="OmpA-like" evidence="13">
    <location>
        <begin position="330"/>
        <end position="447"/>
    </location>
</feature>
<keyword evidence="15" id="KW-1185">Reference proteome</keyword>
<evidence type="ECO:0000256" key="5">
    <source>
        <dbReference type="ARBA" id="ARBA00022729"/>
    </source>
</evidence>
<dbReference type="InterPro" id="IPR006665">
    <property type="entry name" value="OmpA-like"/>
</dbReference>
<dbReference type="Pfam" id="PF00691">
    <property type="entry name" value="OmpA"/>
    <property type="match status" value="1"/>
</dbReference>
<dbReference type="EMBL" id="JBFRYB010000001">
    <property type="protein sequence ID" value="MEX1664074.1"/>
    <property type="molecule type" value="Genomic_DNA"/>
</dbReference>
<evidence type="ECO:0000256" key="8">
    <source>
        <dbReference type="ARBA" id="ARBA00023136"/>
    </source>
</evidence>
<dbReference type="Pfam" id="PF13505">
    <property type="entry name" value="OMP_b-brl"/>
    <property type="match status" value="1"/>
</dbReference>
<proteinExistence type="predicted"/>
<keyword evidence="3" id="KW-1134">Transmembrane beta strand</keyword>
<organism evidence="14 15">
    <name type="scientific">Zhongshania arctica</name>
    <dbReference type="NCBI Taxonomy" id="3238302"/>
    <lineage>
        <taxon>Bacteria</taxon>
        <taxon>Pseudomonadati</taxon>
        <taxon>Pseudomonadota</taxon>
        <taxon>Gammaproteobacteria</taxon>
        <taxon>Cellvibrionales</taxon>
        <taxon>Spongiibacteraceae</taxon>
        <taxon>Zhongshania</taxon>
    </lineage>
</organism>
<dbReference type="PANTHER" id="PTHR30329">
    <property type="entry name" value="STATOR ELEMENT OF FLAGELLAR MOTOR COMPLEX"/>
    <property type="match status" value="1"/>
</dbReference>
<dbReference type="Proteomes" id="UP001557484">
    <property type="component" value="Unassembled WGS sequence"/>
</dbReference>
<dbReference type="PROSITE" id="PS01068">
    <property type="entry name" value="OMPA_1"/>
    <property type="match status" value="1"/>
</dbReference>
<keyword evidence="8 10" id="KW-0472">Membrane</keyword>
<dbReference type="InterPro" id="IPR006690">
    <property type="entry name" value="OMPA-like_CS"/>
</dbReference>
<evidence type="ECO:0000256" key="10">
    <source>
        <dbReference type="PROSITE-ProRule" id="PRU00473"/>
    </source>
</evidence>
<dbReference type="Gene3D" id="2.40.160.20">
    <property type="match status" value="1"/>
</dbReference>
<dbReference type="SUPFAM" id="SSF103647">
    <property type="entry name" value="TSP type-3 repeat"/>
    <property type="match status" value="1"/>
</dbReference>
<dbReference type="SUPFAM" id="SSF56925">
    <property type="entry name" value="OMPA-like"/>
    <property type="match status" value="1"/>
</dbReference>
<feature type="region of interest" description="Disordered" evidence="11">
    <location>
        <begin position="495"/>
        <end position="514"/>
    </location>
</feature>
<dbReference type="PROSITE" id="PS51123">
    <property type="entry name" value="OMPA_2"/>
    <property type="match status" value="1"/>
</dbReference>
<evidence type="ECO:0000256" key="7">
    <source>
        <dbReference type="ARBA" id="ARBA00023114"/>
    </source>
</evidence>
<dbReference type="InterPro" id="IPR050330">
    <property type="entry name" value="Bact_OuterMem_StrucFunc"/>
</dbReference>
<dbReference type="InterPro" id="IPR011250">
    <property type="entry name" value="OMP/PagP_B-barrel"/>
</dbReference>
<protein>
    <submittedName>
        <fullName evidence="14">OmpA family protein</fullName>
    </submittedName>
</protein>
<evidence type="ECO:0000313" key="14">
    <source>
        <dbReference type="EMBL" id="MEX1664074.1"/>
    </source>
</evidence>
<dbReference type="Pfam" id="PF02412">
    <property type="entry name" value="TSP_3"/>
    <property type="match status" value="2"/>
</dbReference>
<gene>
    <name evidence="14" type="ORF">AB4875_01175</name>
</gene>
<evidence type="ECO:0000256" key="1">
    <source>
        <dbReference type="ARBA" id="ARBA00004571"/>
    </source>
</evidence>
<evidence type="ECO:0000256" key="12">
    <source>
        <dbReference type="SAM" id="SignalP"/>
    </source>
</evidence>